<evidence type="ECO:0000256" key="3">
    <source>
        <dbReference type="SAM" id="MobiDB-lite"/>
    </source>
</evidence>
<dbReference type="GO" id="GO:0007064">
    <property type="term" value="P:mitotic sister chromatid cohesion"/>
    <property type="evidence" value="ECO:0007669"/>
    <property type="project" value="TreeGrafter"/>
</dbReference>
<dbReference type="PANTHER" id="PTHR42919">
    <property type="entry name" value="N-ALPHA-ACETYLTRANSFERASE"/>
    <property type="match status" value="1"/>
</dbReference>
<dbReference type="OrthoDB" id="529907at2"/>
<evidence type="ECO:0000259" key="4">
    <source>
        <dbReference type="PROSITE" id="PS51186"/>
    </source>
</evidence>
<dbReference type="InterPro" id="IPR051556">
    <property type="entry name" value="N-term/lysine_N-AcTrnsfr"/>
</dbReference>
<gene>
    <name evidence="5" type="ORF">BBOMB_0427</name>
</gene>
<dbReference type="RefSeq" id="WP_081867233.1">
    <property type="nucleotide sequence ID" value="NZ_ATLK01000001.1"/>
</dbReference>
<dbReference type="PROSITE" id="PS51186">
    <property type="entry name" value="GNAT"/>
    <property type="match status" value="1"/>
</dbReference>
<dbReference type="EMBL" id="ATLK01000001">
    <property type="protein sequence ID" value="KFF31095.1"/>
    <property type="molecule type" value="Genomic_DNA"/>
</dbReference>
<dbReference type="SUPFAM" id="SSF55729">
    <property type="entry name" value="Acyl-CoA N-acyltransferases (Nat)"/>
    <property type="match status" value="1"/>
</dbReference>
<evidence type="ECO:0000256" key="1">
    <source>
        <dbReference type="ARBA" id="ARBA00022679"/>
    </source>
</evidence>
<dbReference type="InterPro" id="IPR016181">
    <property type="entry name" value="Acyl_CoA_acyltransferase"/>
</dbReference>
<evidence type="ECO:0000313" key="6">
    <source>
        <dbReference type="Proteomes" id="UP000028730"/>
    </source>
</evidence>
<proteinExistence type="predicted"/>
<feature type="domain" description="N-acetyltransferase" evidence="4">
    <location>
        <begin position="1"/>
        <end position="161"/>
    </location>
</feature>
<dbReference type="GO" id="GO:0031415">
    <property type="term" value="C:NatA complex"/>
    <property type="evidence" value="ECO:0007669"/>
    <property type="project" value="TreeGrafter"/>
</dbReference>
<comment type="caution">
    <text evidence="5">The sequence shown here is derived from an EMBL/GenBank/DDBJ whole genome shotgun (WGS) entry which is preliminary data.</text>
</comment>
<protein>
    <submittedName>
        <fullName evidence="5">Ribosomal-protein-alanine N-acetyltransferase</fullName>
        <ecNumber evidence="5">2.3.1.128</ecNumber>
    </submittedName>
</protein>
<dbReference type="Gene3D" id="3.40.630.30">
    <property type="match status" value="1"/>
</dbReference>
<dbReference type="InterPro" id="IPR000182">
    <property type="entry name" value="GNAT_dom"/>
</dbReference>
<keyword evidence="6" id="KW-1185">Reference proteome</keyword>
<keyword evidence="2 5" id="KW-0012">Acyltransferase</keyword>
<dbReference type="PANTHER" id="PTHR42919:SF8">
    <property type="entry name" value="N-ALPHA-ACETYLTRANSFERASE 50"/>
    <property type="match status" value="1"/>
</dbReference>
<dbReference type="InterPro" id="IPR006464">
    <property type="entry name" value="AcTrfase_RimI/Ard1"/>
</dbReference>
<feature type="region of interest" description="Disordered" evidence="3">
    <location>
        <begin position="174"/>
        <end position="193"/>
    </location>
</feature>
<name>A0A080N471_9BIFI</name>
<dbReference type="GO" id="GO:0008080">
    <property type="term" value="F:N-acetyltransferase activity"/>
    <property type="evidence" value="ECO:0007669"/>
    <property type="project" value="InterPro"/>
</dbReference>
<accession>A0A080N471</accession>
<reference evidence="5 6" key="1">
    <citation type="journal article" date="2014" name="Appl. Environ. Microbiol.">
        <title>Genomic encyclopedia of type strains of the genus Bifidobacterium.</title>
        <authorList>
            <person name="Milani C."/>
            <person name="Lugli G.A."/>
            <person name="Duranti S."/>
            <person name="Turroni F."/>
            <person name="Bottacini F."/>
            <person name="Mangifesta M."/>
            <person name="Sanchez B."/>
            <person name="Viappiani A."/>
            <person name="Mancabelli L."/>
            <person name="Taminiau B."/>
            <person name="Delcenserie V."/>
            <person name="Barrangou R."/>
            <person name="Margolles A."/>
            <person name="van Sinderen D."/>
            <person name="Ventura M."/>
        </authorList>
    </citation>
    <scope>NUCLEOTIDE SEQUENCE [LARGE SCALE GENOMIC DNA]</scope>
    <source>
        <strain evidence="5 6">DSM 19703</strain>
    </source>
</reference>
<dbReference type="EC" id="2.3.1.128" evidence="5"/>
<evidence type="ECO:0000313" key="5">
    <source>
        <dbReference type="EMBL" id="KFF31095.1"/>
    </source>
</evidence>
<organism evidence="5 6">
    <name type="scientific">Bifidobacterium bombi DSM 19703</name>
    <dbReference type="NCBI Taxonomy" id="1341695"/>
    <lineage>
        <taxon>Bacteria</taxon>
        <taxon>Bacillati</taxon>
        <taxon>Actinomycetota</taxon>
        <taxon>Actinomycetes</taxon>
        <taxon>Bifidobacteriales</taxon>
        <taxon>Bifidobacteriaceae</taxon>
        <taxon>Bifidobacterium</taxon>
    </lineage>
</organism>
<dbReference type="eggNOG" id="COG0456">
    <property type="taxonomic scope" value="Bacteria"/>
</dbReference>
<dbReference type="NCBIfam" id="TIGR01575">
    <property type="entry name" value="rimI"/>
    <property type="match status" value="1"/>
</dbReference>
<dbReference type="Proteomes" id="UP000028730">
    <property type="component" value="Unassembled WGS sequence"/>
</dbReference>
<evidence type="ECO:0000256" key="2">
    <source>
        <dbReference type="ARBA" id="ARBA00023315"/>
    </source>
</evidence>
<keyword evidence="1 5" id="KW-0808">Transferase</keyword>
<dbReference type="Pfam" id="PF00583">
    <property type="entry name" value="Acetyltransf_1"/>
    <property type="match status" value="1"/>
</dbReference>
<dbReference type="AlphaFoldDB" id="A0A080N471"/>
<dbReference type="STRING" id="1341695.BBOMB_0427"/>
<sequence length="193" mass="21840">MIVDAFTCERIWVVSQISRLEQELFGQGAWSRKTVEQELQAPARTYFLDVAPGCASSTQPYLDSEELRGYAGFWFDGDDCEIMTIGVARNHQHLGIGSGLLRRMIESSCAQGARRVLLEVQVDNTSALGLYEHFGFRKLGLRRRYYQPQGADAFTMALDLKPIRVGFIPHDMSVSRREQQNDNAESQATEEDK</sequence>
<dbReference type="CDD" id="cd04301">
    <property type="entry name" value="NAT_SF"/>
    <property type="match status" value="1"/>
</dbReference>